<reference evidence="2 3" key="1">
    <citation type="submission" date="2021-05" db="EMBL/GenBank/DDBJ databases">
        <title>A Polyphasic approach of four new species of the genus Ohtaekwangia: Ohtaekwangia histidinii sp. nov., Ohtaekwangia cretensis sp. nov., Ohtaekwangia indiensis sp. nov., Ohtaekwangia reichenbachii sp. nov. from diverse environment.</title>
        <authorList>
            <person name="Octaviana S."/>
        </authorList>
    </citation>
    <scope>NUCLEOTIDE SEQUENCE [LARGE SCALE GENOMIC DNA]</scope>
    <source>
        <strain evidence="2 3">PWU5</strain>
    </source>
</reference>
<accession>A0AAP2E4F1</accession>
<evidence type="ECO:0000313" key="3">
    <source>
        <dbReference type="Proteomes" id="UP001319080"/>
    </source>
</evidence>
<comment type="caution">
    <text evidence="2">The sequence shown here is derived from an EMBL/GenBank/DDBJ whole genome shotgun (WGS) entry which is preliminary data.</text>
</comment>
<feature type="domain" description="AbiEi antitoxin N-terminal" evidence="1">
    <location>
        <begin position="7"/>
        <end position="55"/>
    </location>
</feature>
<dbReference type="RefSeq" id="WP_254087111.1">
    <property type="nucleotide sequence ID" value="NZ_JAHESE010000036.1"/>
</dbReference>
<evidence type="ECO:0000259" key="1">
    <source>
        <dbReference type="Pfam" id="PF13338"/>
    </source>
</evidence>
<keyword evidence="3" id="KW-1185">Reference proteome</keyword>
<proteinExistence type="predicted"/>
<dbReference type="AlphaFoldDB" id="A0AAP2E4F1"/>
<dbReference type="InterPro" id="IPR025159">
    <property type="entry name" value="AbiEi_N"/>
</dbReference>
<dbReference type="Pfam" id="PF13338">
    <property type="entry name" value="AbiEi_4"/>
    <property type="match status" value="1"/>
</dbReference>
<name>A0AAP2E4F1_9BACT</name>
<dbReference type="EMBL" id="JAHESE010000036">
    <property type="protein sequence ID" value="MBT1711542.1"/>
    <property type="molecule type" value="Genomic_DNA"/>
</dbReference>
<sequence>MKDVTAERALAIIRQGGGTIRAKEAIASGIQSRTLSELILEGKLELTSRGIYRLTDNEPLSSPDFFTVATRVPKAVICLISALSFHDITTQIPHKIYIAIERSARAPMLEYPPLAIYRFSGKAFHDGIESHTIDGIETKIYSAEKTLADCFKFRNQIGMDVALEALKLYRSKKKMNMKAITYYADVCRVTNVMRPYIESLA</sequence>
<organism evidence="2 3">
    <name type="scientific">Dawidia cretensis</name>
    <dbReference type="NCBI Taxonomy" id="2782350"/>
    <lineage>
        <taxon>Bacteria</taxon>
        <taxon>Pseudomonadati</taxon>
        <taxon>Bacteroidota</taxon>
        <taxon>Cytophagia</taxon>
        <taxon>Cytophagales</taxon>
        <taxon>Chryseotaleaceae</taxon>
        <taxon>Dawidia</taxon>
    </lineage>
</organism>
<dbReference type="Proteomes" id="UP001319080">
    <property type="component" value="Unassembled WGS sequence"/>
</dbReference>
<evidence type="ECO:0000313" key="2">
    <source>
        <dbReference type="EMBL" id="MBT1711542.1"/>
    </source>
</evidence>
<protein>
    <submittedName>
        <fullName evidence="2">Type IV toxin-antitoxin system AbiEi family antitoxin domain-containing protein</fullName>
    </submittedName>
</protein>
<gene>
    <name evidence="2" type="ORF">KK062_25085</name>
</gene>